<comment type="similarity">
    <text evidence="2">Belongs to the SusD family.</text>
</comment>
<organism evidence="9 10">
    <name type="scientific">Hallella multisaccharivorax DSM 17128</name>
    <dbReference type="NCBI Taxonomy" id="688246"/>
    <lineage>
        <taxon>Bacteria</taxon>
        <taxon>Pseudomonadati</taxon>
        <taxon>Bacteroidota</taxon>
        <taxon>Bacteroidia</taxon>
        <taxon>Bacteroidales</taxon>
        <taxon>Prevotellaceae</taxon>
        <taxon>Hallella</taxon>
    </lineage>
</organism>
<dbReference type="PROSITE" id="PS51257">
    <property type="entry name" value="PROKAR_LIPOPROTEIN"/>
    <property type="match status" value="1"/>
</dbReference>
<evidence type="ECO:0000313" key="9">
    <source>
        <dbReference type="EMBL" id="EGN57653.1"/>
    </source>
</evidence>
<sequence>MKKIYLAAALAMGMMFTGCSDLAEKVLNEQDNSTIVNNKDNAAMLAAPAYASIRNLMSEGSVWRITEVTTDECCYPTRGSDWNDKNNRDVFHHTYDAENTIVRQAWNDLLEGITRSNLALNYLNALEQTEDVKNYTNEVKFIRTLHMFYLTNYFGHFPMRESHETDYKTKPQILNRAAATERIIKELTDVIPSLKQKGEVPYGRITKAAAQQLLAHVYMDYGIFTGTKEGKYDEVISLCNEVINSGKYKLADDIWKLYLSDNAKYADQTEAVLPIIYDQKAGISGNSWLNVTLHYNMTFNNFTSFWNGACTTSDFLKRWDPADPRYKDDRLKAQTGFNLGIIEGQQYDRQGHPLKDRQGNPLIFTRDFSVENSNEAQGVRLVRYAPNPDYTYGSGSDNDVMFFRYSDFYLLRGEAKLRKGDTAGALQDINTIRKIRGVKEYTAAELTLDKFFAERSFEFYWDGAWSRDDAVRFGHYCEARQNVEACNETRILLPIPNTAREANDELQQNPGY</sequence>
<dbReference type="Gene3D" id="1.25.40.390">
    <property type="match status" value="1"/>
</dbReference>
<dbReference type="HOGENOM" id="CLU_015553_1_2_10"/>
<dbReference type="InterPro" id="IPR011990">
    <property type="entry name" value="TPR-like_helical_dom_sf"/>
</dbReference>
<reference evidence="10" key="1">
    <citation type="journal article" date="2011" name="Stand. Genomic Sci.">
        <title>Non-contiguous finished genome sequence of the opportunistic oral pathogen Prevotella multisaccharivorax type strain (PPPA20).</title>
        <authorList>
            <person name="Pati A."/>
            <person name="Gronow S."/>
            <person name="Lu M."/>
            <person name="Lapidus A."/>
            <person name="Nolan M."/>
            <person name="Lucas S."/>
            <person name="Hammon N."/>
            <person name="Deshpande S."/>
            <person name="Cheng J.F."/>
            <person name="Tapia R."/>
            <person name="Han C."/>
            <person name="Goodwin L."/>
            <person name="Pitluck S."/>
            <person name="Liolios K."/>
            <person name="Pagani I."/>
            <person name="Mavromatis K."/>
            <person name="Mikhailova N."/>
            <person name="Huntemann M."/>
            <person name="Chen A."/>
            <person name="Palaniappan K."/>
            <person name="Land M."/>
            <person name="Hauser L."/>
            <person name="Detter J.C."/>
            <person name="Brambilla E.M."/>
            <person name="Rohde M."/>
            <person name="Goker M."/>
            <person name="Woyke T."/>
            <person name="Bristow J."/>
            <person name="Eisen J.A."/>
            <person name="Markowitz V."/>
            <person name="Hugenholtz P."/>
            <person name="Kyrpides N.C."/>
            <person name="Klenk H.P."/>
            <person name="Ivanova N."/>
        </authorList>
    </citation>
    <scope>NUCLEOTIDE SEQUENCE [LARGE SCALE GENOMIC DNA]</scope>
    <source>
        <strain evidence="10">DSM 17128</strain>
    </source>
</reference>
<keyword evidence="3 6" id="KW-0732">Signal</keyword>
<dbReference type="OrthoDB" id="5694214at2"/>
<feature type="signal peptide" evidence="6">
    <location>
        <begin position="1"/>
        <end position="23"/>
    </location>
</feature>
<name>F8N8Q8_9BACT</name>
<dbReference type="eggNOG" id="COG3637">
    <property type="taxonomic scope" value="Bacteria"/>
</dbReference>
<feature type="chain" id="PRO_5003375504" evidence="6">
    <location>
        <begin position="24"/>
        <end position="512"/>
    </location>
</feature>
<dbReference type="InterPro" id="IPR033985">
    <property type="entry name" value="SusD-like_N"/>
</dbReference>
<evidence type="ECO:0000256" key="4">
    <source>
        <dbReference type="ARBA" id="ARBA00023136"/>
    </source>
</evidence>
<evidence type="ECO:0000313" key="10">
    <source>
        <dbReference type="Proteomes" id="UP000002772"/>
    </source>
</evidence>
<dbReference type="EMBL" id="GL945017">
    <property type="protein sequence ID" value="EGN57653.1"/>
    <property type="molecule type" value="Genomic_DNA"/>
</dbReference>
<proteinExistence type="inferred from homology"/>
<evidence type="ECO:0000256" key="2">
    <source>
        <dbReference type="ARBA" id="ARBA00006275"/>
    </source>
</evidence>
<dbReference type="GO" id="GO:0009279">
    <property type="term" value="C:cell outer membrane"/>
    <property type="evidence" value="ECO:0007669"/>
    <property type="project" value="UniProtKB-SubCell"/>
</dbReference>
<dbReference type="Proteomes" id="UP000002772">
    <property type="component" value="Unassembled WGS sequence"/>
</dbReference>
<dbReference type="Pfam" id="PF14322">
    <property type="entry name" value="SusD-like_3"/>
    <property type="match status" value="1"/>
</dbReference>
<protein>
    <submittedName>
        <fullName evidence="9">RagB/SusD domain-containing protein</fullName>
    </submittedName>
</protein>
<comment type="subcellular location">
    <subcellularLocation>
        <location evidence="1">Cell outer membrane</location>
    </subcellularLocation>
</comment>
<evidence type="ECO:0000259" key="7">
    <source>
        <dbReference type="Pfam" id="PF07980"/>
    </source>
</evidence>
<dbReference type="SUPFAM" id="SSF48452">
    <property type="entry name" value="TPR-like"/>
    <property type="match status" value="1"/>
</dbReference>
<evidence type="ECO:0000256" key="3">
    <source>
        <dbReference type="ARBA" id="ARBA00022729"/>
    </source>
</evidence>
<keyword evidence="4" id="KW-0472">Membrane</keyword>
<dbReference type="Pfam" id="PF07980">
    <property type="entry name" value="SusD_RagB"/>
    <property type="match status" value="1"/>
</dbReference>
<accession>F8N8Q8</accession>
<dbReference type="RefSeq" id="WP_007575366.1">
    <property type="nucleotide sequence ID" value="NZ_BPTS01000002.1"/>
</dbReference>
<evidence type="ECO:0000256" key="6">
    <source>
        <dbReference type="SAM" id="SignalP"/>
    </source>
</evidence>
<keyword evidence="5" id="KW-0998">Cell outer membrane</keyword>
<evidence type="ECO:0000256" key="1">
    <source>
        <dbReference type="ARBA" id="ARBA00004442"/>
    </source>
</evidence>
<feature type="domain" description="RagB/SusD" evidence="7">
    <location>
        <begin position="254"/>
        <end position="475"/>
    </location>
</feature>
<evidence type="ECO:0000259" key="8">
    <source>
        <dbReference type="Pfam" id="PF14322"/>
    </source>
</evidence>
<gene>
    <name evidence="9" type="ORF">Premu_2267</name>
</gene>
<dbReference type="STRING" id="688246.Premu_2267"/>
<dbReference type="InterPro" id="IPR012944">
    <property type="entry name" value="SusD_RagB_dom"/>
</dbReference>
<evidence type="ECO:0000256" key="5">
    <source>
        <dbReference type="ARBA" id="ARBA00023237"/>
    </source>
</evidence>
<keyword evidence="10" id="KW-1185">Reference proteome</keyword>
<dbReference type="AlphaFoldDB" id="F8N8Q8"/>
<feature type="domain" description="SusD-like N-terminal" evidence="8">
    <location>
        <begin position="58"/>
        <end position="219"/>
    </location>
</feature>